<dbReference type="SMART" id="SM00729">
    <property type="entry name" value="Elp3"/>
    <property type="match status" value="1"/>
</dbReference>
<keyword evidence="2 12" id="KW-0004">4Fe-4S</keyword>
<evidence type="ECO:0000256" key="9">
    <source>
        <dbReference type="ARBA" id="ARBA00023150"/>
    </source>
</evidence>
<evidence type="ECO:0000256" key="5">
    <source>
        <dbReference type="ARBA" id="ARBA00022741"/>
    </source>
</evidence>
<comment type="caution">
    <text evidence="12">Lacks conserved residue(s) required for the propagation of feature annotation.</text>
</comment>
<comment type="similarity">
    <text evidence="12">Belongs to the radical SAM superfamily. MoaA family.</text>
</comment>
<feature type="binding site" evidence="12">
    <location>
        <position position="266"/>
    </location>
    <ligand>
        <name>[4Fe-4S] cluster</name>
        <dbReference type="ChEBI" id="CHEBI:49883"/>
        <label>2</label>
        <note>4Fe-4S-substrate</note>
    </ligand>
</feature>
<evidence type="ECO:0000313" key="15">
    <source>
        <dbReference type="Proteomes" id="UP000712157"/>
    </source>
</evidence>
<dbReference type="Proteomes" id="UP000712157">
    <property type="component" value="Unassembled WGS sequence"/>
</dbReference>
<evidence type="ECO:0000256" key="11">
    <source>
        <dbReference type="ARBA" id="ARBA00048697"/>
    </source>
</evidence>
<sequence length="324" mass="36365">MEDRYGRKIDYLRISITDRCNFRCKYCMPEEVDSIPHDQILSYEEILRICKCAGLLGVCNFKVTGGEPFVRKGCMELLSNLKKLPGAETVTVTTNGMLLGEYLPELKRIGIDGVNISLDSLKEDVFREITGVPGLPAVRKAMMDAVAMGLRVKINCVLMRGVNETEIPEFVRLSRRYPIDVRFIEMMPIGYGRQYAAIPAEEVLSRIREAVPDLRSIDEKRGNGPAVYYKGSGQQGCIGIIQAVSHKFCDSCNRLRLTSDGFLKLCLYYPDGVDLKGPLRSGASDRDLTDVIDQAILRKPKEHRFGERQEIQEQDTRVMSGIGG</sequence>
<keyword evidence="3 12" id="KW-0949">S-adenosyl-L-methionine</keyword>
<name>A0A949NEV3_9FIRM</name>
<dbReference type="GO" id="GO:1904047">
    <property type="term" value="F:S-adenosyl-L-methionine binding"/>
    <property type="evidence" value="ECO:0007669"/>
    <property type="project" value="UniProtKB-UniRule"/>
</dbReference>
<feature type="binding site" evidence="12">
    <location>
        <position position="153"/>
    </location>
    <ligand>
        <name>GTP</name>
        <dbReference type="ChEBI" id="CHEBI:37565"/>
    </ligand>
</feature>
<dbReference type="AlphaFoldDB" id="A0A949NEV3"/>
<feature type="binding site" evidence="12">
    <location>
        <begin position="254"/>
        <end position="256"/>
    </location>
    <ligand>
        <name>GTP</name>
        <dbReference type="ChEBI" id="CHEBI:37565"/>
    </ligand>
</feature>
<evidence type="ECO:0000256" key="12">
    <source>
        <dbReference type="HAMAP-Rule" id="MF_01225"/>
    </source>
</evidence>
<keyword evidence="6 12" id="KW-0408">Iron</keyword>
<feature type="binding site" evidence="12">
    <location>
        <position position="24"/>
    </location>
    <ligand>
        <name>[4Fe-4S] cluster</name>
        <dbReference type="ChEBI" id="CHEBI:49883"/>
        <label>1</label>
        <note>4Fe-4S-S-AdoMet</note>
    </ligand>
</feature>
<feature type="binding site" evidence="12">
    <location>
        <position position="66"/>
    </location>
    <ligand>
        <name>S-adenosyl-L-methionine</name>
        <dbReference type="ChEBI" id="CHEBI:59789"/>
    </ligand>
</feature>
<organism evidence="14 15">
    <name type="scientific">Diplocloster agilis</name>
    <dbReference type="NCBI Taxonomy" id="2850323"/>
    <lineage>
        <taxon>Bacteria</taxon>
        <taxon>Bacillati</taxon>
        <taxon>Bacillota</taxon>
        <taxon>Clostridia</taxon>
        <taxon>Lachnospirales</taxon>
        <taxon>Lachnospiraceae</taxon>
        <taxon>Diplocloster</taxon>
    </lineage>
</organism>
<dbReference type="GO" id="GO:0061798">
    <property type="term" value="F:GTP 3',8'-cyclase activity"/>
    <property type="evidence" value="ECO:0007669"/>
    <property type="project" value="UniProtKB-UniRule"/>
</dbReference>
<evidence type="ECO:0000256" key="10">
    <source>
        <dbReference type="ARBA" id="ARBA00023239"/>
    </source>
</evidence>
<feature type="binding site" evidence="12">
    <location>
        <position position="187"/>
    </location>
    <ligand>
        <name>S-adenosyl-L-methionine</name>
        <dbReference type="ChEBI" id="CHEBI:59789"/>
    </ligand>
</feature>
<evidence type="ECO:0000256" key="6">
    <source>
        <dbReference type="ARBA" id="ARBA00023004"/>
    </source>
</evidence>
<dbReference type="InterPro" id="IPR013785">
    <property type="entry name" value="Aldolase_TIM"/>
</dbReference>
<dbReference type="InterPro" id="IPR040064">
    <property type="entry name" value="MoaA-like"/>
</dbReference>
<dbReference type="GO" id="GO:0046872">
    <property type="term" value="F:metal ion binding"/>
    <property type="evidence" value="ECO:0007669"/>
    <property type="project" value="UniProtKB-KW"/>
</dbReference>
<dbReference type="SUPFAM" id="SSF102114">
    <property type="entry name" value="Radical SAM enzymes"/>
    <property type="match status" value="1"/>
</dbReference>
<evidence type="ECO:0000256" key="4">
    <source>
        <dbReference type="ARBA" id="ARBA00022723"/>
    </source>
</evidence>
<proteinExistence type="inferred from homology"/>
<comment type="pathway">
    <text evidence="12">Cofactor biosynthesis; molybdopterin biosynthesis.</text>
</comment>
<evidence type="ECO:0000256" key="1">
    <source>
        <dbReference type="ARBA" id="ARBA00012167"/>
    </source>
</evidence>
<dbReference type="InterPro" id="IPR006638">
    <property type="entry name" value="Elp3/MiaA/NifB-like_rSAM"/>
</dbReference>
<evidence type="ECO:0000256" key="2">
    <source>
        <dbReference type="ARBA" id="ARBA00022485"/>
    </source>
</evidence>
<keyword evidence="10 12" id="KW-0456">Lyase</keyword>
<dbReference type="InterPro" id="IPR007197">
    <property type="entry name" value="rSAM"/>
</dbReference>
<evidence type="ECO:0000256" key="8">
    <source>
        <dbReference type="ARBA" id="ARBA00023134"/>
    </source>
</evidence>
<feature type="binding site" evidence="12">
    <location>
        <position position="27"/>
    </location>
    <ligand>
        <name>[4Fe-4S] cluster</name>
        <dbReference type="ChEBI" id="CHEBI:49883"/>
        <label>1</label>
        <note>4Fe-4S-S-AdoMet</note>
    </ligand>
</feature>
<comment type="caution">
    <text evidence="14">The sequence shown here is derived from an EMBL/GenBank/DDBJ whole genome shotgun (WGS) entry which is preliminary data.</text>
</comment>
<dbReference type="GO" id="GO:0061799">
    <property type="term" value="F:cyclic pyranopterin monophosphate synthase activity"/>
    <property type="evidence" value="ECO:0007669"/>
    <property type="project" value="TreeGrafter"/>
</dbReference>
<dbReference type="SFLD" id="SFLDS00029">
    <property type="entry name" value="Radical_SAM"/>
    <property type="match status" value="1"/>
</dbReference>
<dbReference type="InterPro" id="IPR000385">
    <property type="entry name" value="MoaA_NifB_PqqE_Fe-S-bd_CS"/>
</dbReference>
<feature type="binding site" evidence="12">
    <location>
        <position position="93"/>
    </location>
    <ligand>
        <name>GTP</name>
        <dbReference type="ChEBI" id="CHEBI:37565"/>
    </ligand>
</feature>
<dbReference type="PANTHER" id="PTHR22960">
    <property type="entry name" value="MOLYBDOPTERIN COFACTOR SYNTHESIS PROTEIN A"/>
    <property type="match status" value="1"/>
</dbReference>
<dbReference type="HAMAP" id="MF_01225_B">
    <property type="entry name" value="MoaA_B"/>
    <property type="match status" value="1"/>
</dbReference>
<evidence type="ECO:0000256" key="7">
    <source>
        <dbReference type="ARBA" id="ARBA00023014"/>
    </source>
</evidence>
<gene>
    <name evidence="12 14" type="primary">moaA</name>
    <name evidence="14" type="ORF">KTH89_14005</name>
</gene>
<dbReference type="CDD" id="cd21117">
    <property type="entry name" value="Twitch_MoaA"/>
    <property type="match status" value="1"/>
</dbReference>
<dbReference type="SFLD" id="SFLDG01067">
    <property type="entry name" value="SPASM/twitch_domain_containing"/>
    <property type="match status" value="1"/>
</dbReference>
<dbReference type="SFLD" id="SFLDG01383">
    <property type="entry name" value="cyclic_pyranopterin_phosphate"/>
    <property type="match status" value="1"/>
</dbReference>
<dbReference type="GO" id="GO:0006777">
    <property type="term" value="P:Mo-molybdopterin cofactor biosynthetic process"/>
    <property type="evidence" value="ECO:0007669"/>
    <property type="project" value="UniProtKB-UniRule"/>
</dbReference>
<keyword evidence="4 12" id="KW-0479">Metal-binding</keyword>
<dbReference type="EC" id="4.1.99.22" evidence="1 12"/>
<dbReference type="PANTHER" id="PTHR22960:SF0">
    <property type="entry name" value="MOLYBDENUM COFACTOR BIOSYNTHESIS PROTEIN 1"/>
    <property type="match status" value="1"/>
</dbReference>
<dbReference type="PROSITE" id="PS51918">
    <property type="entry name" value="RADICAL_SAM"/>
    <property type="match status" value="1"/>
</dbReference>
<comment type="subunit">
    <text evidence="12">Monomer and homodimer.</text>
</comment>
<feature type="binding site" evidence="12">
    <location>
        <position position="117"/>
    </location>
    <ligand>
        <name>S-adenosyl-L-methionine</name>
        <dbReference type="ChEBI" id="CHEBI:59789"/>
    </ligand>
</feature>
<keyword evidence="7 12" id="KW-0411">Iron-sulfur</keyword>
<dbReference type="Pfam" id="PF06463">
    <property type="entry name" value="Mob_synth_C"/>
    <property type="match status" value="1"/>
</dbReference>
<evidence type="ECO:0000313" key="14">
    <source>
        <dbReference type="EMBL" id="MBU9737656.1"/>
    </source>
</evidence>
<dbReference type="InterPro" id="IPR013483">
    <property type="entry name" value="MoaA"/>
</dbReference>
<keyword evidence="15" id="KW-1185">Reference proteome</keyword>
<dbReference type="GO" id="GO:0051539">
    <property type="term" value="F:4 iron, 4 sulfur cluster binding"/>
    <property type="evidence" value="ECO:0007669"/>
    <property type="project" value="UniProtKB-UniRule"/>
</dbReference>
<dbReference type="InterPro" id="IPR050105">
    <property type="entry name" value="MoCo_biosynth_MoaA/MoaC"/>
</dbReference>
<dbReference type="InterPro" id="IPR010505">
    <property type="entry name" value="MoaA_twitch"/>
</dbReference>
<reference evidence="14" key="1">
    <citation type="submission" date="2021-06" db="EMBL/GenBank/DDBJ databases">
        <title>Description of novel taxa of the family Lachnospiraceae.</title>
        <authorList>
            <person name="Chaplin A.V."/>
            <person name="Sokolova S.R."/>
            <person name="Pikina A.P."/>
            <person name="Korzhanova M."/>
            <person name="Belova V."/>
            <person name="Korostin D."/>
            <person name="Efimov B.A."/>
        </authorList>
    </citation>
    <scope>NUCLEOTIDE SEQUENCE</scope>
    <source>
        <strain evidence="14">ASD5720</strain>
    </source>
</reference>
<feature type="binding site" evidence="12">
    <location>
        <position position="26"/>
    </location>
    <ligand>
        <name>S-adenosyl-L-methionine</name>
        <dbReference type="ChEBI" id="CHEBI:59789"/>
    </ligand>
</feature>
<dbReference type="SFLD" id="SFLDG01386">
    <property type="entry name" value="main_SPASM_domain-containing"/>
    <property type="match status" value="1"/>
</dbReference>
<feature type="binding site" evidence="12">
    <location>
        <position position="13"/>
    </location>
    <ligand>
        <name>GTP</name>
        <dbReference type="ChEBI" id="CHEBI:37565"/>
    </ligand>
</feature>
<feature type="binding site" evidence="12">
    <location>
        <position position="249"/>
    </location>
    <ligand>
        <name>[4Fe-4S] cluster</name>
        <dbReference type="ChEBI" id="CHEBI:49883"/>
        <label>2</label>
        <note>4Fe-4S-substrate</note>
    </ligand>
</feature>
<protein>
    <recommendedName>
        <fullName evidence="1 12">GTP 3',8-cyclase</fullName>
        <ecNumber evidence="1 12">4.1.99.22</ecNumber>
    </recommendedName>
    <alternativeName>
        <fullName evidence="12">Molybdenum cofactor biosynthesis protein A</fullName>
    </alternativeName>
</protein>
<evidence type="ECO:0000256" key="3">
    <source>
        <dbReference type="ARBA" id="ARBA00022691"/>
    </source>
</evidence>
<keyword evidence="8 12" id="KW-0342">GTP-binding</keyword>
<comment type="cofactor">
    <cofactor evidence="12">
        <name>[4Fe-4S] cluster</name>
        <dbReference type="ChEBI" id="CHEBI:49883"/>
    </cofactor>
    <text evidence="12">Binds 2 [4Fe-4S] clusters. Binds 1 [4Fe-4S] cluster coordinated with 3 cysteines and an exchangeable S-adenosyl-L-methionine and 1 [4Fe-4S] cluster coordinated with 3 cysteines and the GTP-derived substrate.</text>
</comment>
<feature type="binding site" evidence="12">
    <location>
        <position position="20"/>
    </location>
    <ligand>
        <name>[4Fe-4S] cluster</name>
        <dbReference type="ChEBI" id="CHEBI:49883"/>
        <label>1</label>
        <note>4Fe-4S-S-AdoMet</note>
    </ligand>
</feature>
<dbReference type="NCBIfam" id="TIGR02666">
    <property type="entry name" value="moaA"/>
    <property type="match status" value="1"/>
</dbReference>
<dbReference type="EMBL" id="JAHQCW010000023">
    <property type="protein sequence ID" value="MBU9737656.1"/>
    <property type="molecule type" value="Genomic_DNA"/>
</dbReference>
<keyword evidence="9 12" id="KW-0501">Molybdenum cofactor biosynthesis</keyword>
<dbReference type="GO" id="GO:0005525">
    <property type="term" value="F:GTP binding"/>
    <property type="evidence" value="ECO:0007669"/>
    <property type="project" value="UniProtKB-UniRule"/>
</dbReference>
<dbReference type="Gene3D" id="3.20.20.70">
    <property type="entry name" value="Aldolase class I"/>
    <property type="match status" value="1"/>
</dbReference>
<comment type="function">
    <text evidence="12">Catalyzes the cyclization of GTP to (8S)-3',8-cyclo-7,8-dihydroguanosine 5'-triphosphate.</text>
</comment>
<evidence type="ECO:0000259" key="13">
    <source>
        <dbReference type="PROSITE" id="PS51918"/>
    </source>
</evidence>
<comment type="catalytic activity">
    <reaction evidence="11 12">
        <text>GTP + AH2 + S-adenosyl-L-methionine = (8S)-3',8-cyclo-7,8-dihydroguanosine 5'-triphosphate + 5'-deoxyadenosine + L-methionine + A + H(+)</text>
        <dbReference type="Rhea" id="RHEA:49576"/>
        <dbReference type="ChEBI" id="CHEBI:13193"/>
        <dbReference type="ChEBI" id="CHEBI:15378"/>
        <dbReference type="ChEBI" id="CHEBI:17319"/>
        <dbReference type="ChEBI" id="CHEBI:17499"/>
        <dbReference type="ChEBI" id="CHEBI:37565"/>
        <dbReference type="ChEBI" id="CHEBI:57844"/>
        <dbReference type="ChEBI" id="CHEBI:59789"/>
        <dbReference type="ChEBI" id="CHEBI:131766"/>
        <dbReference type="EC" id="4.1.99.22"/>
    </reaction>
</comment>
<dbReference type="InterPro" id="IPR058240">
    <property type="entry name" value="rSAM_sf"/>
</dbReference>
<accession>A0A949NEV3</accession>
<dbReference type="PROSITE" id="PS01305">
    <property type="entry name" value="MOAA_NIFB_PQQE"/>
    <property type="match status" value="1"/>
</dbReference>
<feature type="binding site" evidence="12">
    <location>
        <position position="252"/>
    </location>
    <ligand>
        <name>[4Fe-4S] cluster</name>
        <dbReference type="ChEBI" id="CHEBI:49883"/>
        <label>2</label>
        <note>4Fe-4S-substrate</note>
    </ligand>
</feature>
<dbReference type="Pfam" id="PF04055">
    <property type="entry name" value="Radical_SAM"/>
    <property type="match status" value="1"/>
</dbReference>
<keyword evidence="5 12" id="KW-0547">Nucleotide-binding</keyword>
<feature type="domain" description="Radical SAM core" evidence="13">
    <location>
        <begin position="4"/>
        <end position="220"/>
    </location>
</feature>
<dbReference type="CDD" id="cd01335">
    <property type="entry name" value="Radical_SAM"/>
    <property type="match status" value="1"/>
</dbReference>